<evidence type="ECO:0000313" key="4">
    <source>
        <dbReference type="Proteomes" id="UP000715441"/>
    </source>
</evidence>
<feature type="domain" description="N-acetyltransferase" evidence="2">
    <location>
        <begin position="11"/>
        <end position="169"/>
    </location>
</feature>
<evidence type="ECO:0000256" key="1">
    <source>
        <dbReference type="ARBA" id="ARBA00022679"/>
    </source>
</evidence>
<name>A0ABX1J4T8_9PSEU</name>
<reference evidence="3 4" key="1">
    <citation type="submission" date="2020-04" db="EMBL/GenBank/DDBJ databases">
        <title>Novel species.</title>
        <authorList>
            <person name="Teo W.F.A."/>
            <person name="Lipun K."/>
            <person name="Srisuk N."/>
            <person name="Duangmal K."/>
        </authorList>
    </citation>
    <scope>NUCLEOTIDE SEQUENCE [LARGE SCALE GENOMIC DNA]</scope>
    <source>
        <strain evidence="3 4">K13G38</strain>
    </source>
</reference>
<evidence type="ECO:0000259" key="2">
    <source>
        <dbReference type="PROSITE" id="PS51186"/>
    </source>
</evidence>
<evidence type="ECO:0000313" key="3">
    <source>
        <dbReference type="EMBL" id="NKQ54773.1"/>
    </source>
</evidence>
<proteinExistence type="predicted"/>
<gene>
    <name evidence="3" type="ORF">HFP15_17965</name>
</gene>
<dbReference type="PROSITE" id="PS51186">
    <property type="entry name" value="GNAT"/>
    <property type="match status" value="1"/>
</dbReference>
<keyword evidence="1" id="KW-0808">Transferase</keyword>
<protein>
    <submittedName>
        <fullName evidence="3">GNAT family N-acetyltransferase</fullName>
    </submittedName>
</protein>
<comment type="caution">
    <text evidence="3">The sequence shown here is derived from an EMBL/GenBank/DDBJ whole genome shotgun (WGS) entry which is preliminary data.</text>
</comment>
<dbReference type="SUPFAM" id="SSF55729">
    <property type="entry name" value="Acyl-CoA N-acyltransferases (Nat)"/>
    <property type="match status" value="1"/>
</dbReference>
<dbReference type="InterPro" id="IPR000182">
    <property type="entry name" value="GNAT_dom"/>
</dbReference>
<dbReference type="Gene3D" id="3.40.630.30">
    <property type="match status" value="1"/>
</dbReference>
<dbReference type="InterPro" id="IPR016181">
    <property type="entry name" value="Acyl_CoA_acyltransferase"/>
</dbReference>
<dbReference type="InterPro" id="IPR050769">
    <property type="entry name" value="NAT_camello-type"/>
</dbReference>
<keyword evidence="4" id="KW-1185">Reference proteome</keyword>
<dbReference type="PANTHER" id="PTHR13947">
    <property type="entry name" value="GNAT FAMILY N-ACETYLTRANSFERASE"/>
    <property type="match status" value="1"/>
</dbReference>
<dbReference type="CDD" id="cd04301">
    <property type="entry name" value="NAT_SF"/>
    <property type="match status" value="1"/>
</dbReference>
<dbReference type="Pfam" id="PF00583">
    <property type="entry name" value="Acetyltransf_1"/>
    <property type="match status" value="1"/>
</dbReference>
<accession>A0ABX1J4T8</accession>
<dbReference type="Proteomes" id="UP000715441">
    <property type="component" value="Unassembled WGS sequence"/>
</dbReference>
<dbReference type="EMBL" id="JAAXLS010000011">
    <property type="protein sequence ID" value="NKQ54773.1"/>
    <property type="molecule type" value="Genomic_DNA"/>
</dbReference>
<dbReference type="PANTHER" id="PTHR13947:SF37">
    <property type="entry name" value="LD18367P"/>
    <property type="match status" value="1"/>
</dbReference>
<sequence>MRVSDVVSAGVLVRPARQDELTAVGALTVAAYEADGLLVANAEYAHELSDAARRAEHAELLVAVTGDGELLGSVTVTPPGSAFAEISRPDELEFRMLSTAPAARGRGVGEALTRAVVDRARALGARRVVLCSLDSMTAAHRLYARLGFTRLPERDWQPGPGFWLRAFGLDL</sequence>
<organism evidence="3 4">
    <name type="scientific">Amycolatopsis acididurans</name>
    <dbReference type="NCBI Taxonomy" id="2724524"/>
    <lineage>
        <taxon>Bacteria</taxon>
        <taxon>Bacillati</taxon>
        <taxon>Actinomycetota</taxon>
        <taxon>Actinomycetes</taxon>
        <taxon>Pseudonocardiales</taxon>
        <taxon>Pseudonocardiaceae</taxon>
        <taxon>Amycolatopsis</taxon>
    </lineage>
</organism>